<dbReference type="InterPro" id="IPR025591">
    <property type="entry name" value="RloB"/>
</dbReference>
<organism evidence="1">
    <name type="scientific">uncultured bacterium contig00046</name>
    <dbReference type="NCBI Taxonomy" id="1181532"/>
    <lineage>
        <taxon>Bacteria</taxon>
        <taxon>environmental samples</taxon>
    </lineage>
</organism>
<accession>A0A806JY38</accession>
<proteinExistence type="predicted"/>
<dbReference type="Pfam" id="PF13707">
    <property type="entry name" value="RloB"/>
    <property type="match status" value="1"/>
</dbReference>
<dbReference type="EMBL" id="JQ844170">
    <property type="protein sequence ID" value="AGS51771.1"/>
    <property type="molecule type" value="Genomic_DNA"/>
</dbReference>
<protein>
    <submittedName>
        <fullName evidence="1">Uncharacterized protein</fullName>
    </submittedName>
</protein>
<reference evidence="1" key="1">
    <citation type="submission" date="2012-03" db="EMBL/GenBank/DDBJ databases">
        <title>Functional metagenomics reveals considerable lignocellulase gene clusters in the gut microbiome of a wood-feeding higher termite.</title>
        <authorList>
            <person name="Liu N."/>
        </authorList>
    </citation>
    <scope>NUCLEOTIDE SEQUENCE</scope>
</reference>
<sequence length="78" mass="8819">MLHCQEQTAELTSDKCISELEKHLENYKKGTLDSSLKKILSLNKDTAIKRAKSLNANKNPSTSIYVLIEKLDAEKKDI</sequence>
<evidence type="ECO:0000313" key="1">
    <source>
        <dbReference type="EMBL" id="AGS51771.1"/>
    </source>
</evidence>
<name>A0A806JY38_9BACT</name>
<dbReference type="AlphaFoldDB" id="A0A806JY38"/>